<dbReference type="Proteomes" id="UP001059480">
    <property type="component" value="Unassembled WGS sequence"/>
</dbReference>
<keyword evidence="1" id="KW-0812">Transmembrane</keyword>
<evidence type="ECO:0000256" key="1">
    <source>
        <dbReference type="SAM" id="Phobius"/>
    </source>
</evidence>
<evidence type="ECO:0000313" key="2">
    <source>
        <dbReference type="EMBL" id="MCQ9209945.1"/>
    </source>
</evidence>
<feature type="transmembrane region" description="Helical" evidence="1">
    <location>
        <begin position="397"/>
        <end position="413"/>
    </location>
</feature>
<protein>
    <recommendedName>
        <fullName evidence="4">O-antigen ligase domain-containing protein</fullName>
    </recommendedName>
</protein>
<keyword evidence="3" id="KW-1185">Reference proteome</keyword>
<keyword evidence="1" id="KW-1133">Transmembrane helix</keyword>
<feature type="transmembrane region" description="Helical" evidence="1">
    <location>
        <begin position="176"/>
        <end position="196"/>
    </location>
</feature>
<organism evidence="2 3">
    <name type="scientific">Granulicatella seriolae</name>
    <dbReference type="NCBI Taxonomy" id="2967226"/>
    <lineage>
        <taxon>Bacteria</taxon>
        <taxon>Bacillati</taxon>
        <taxon>Bacillota</taxon>
        <taxon>Bacilli</taxon>
        <taxon>Lactobacillales</taxon>
        <taxon>Carnobacteriaceae</taxon>
        <taxon>Granulicatella</taxon>
    </lineage>
</organism>
<proteinExistence type="predicted"/>
<reference evidence="2" key="2">
    <citation type="journal article" date="2023" name="Curr. Microbiol.">
        <title>Granulicatella seriolae sp. nov., a Novel Facultative Anaerobe Isolated from Yellowtail Marine Fish.</title>
        <authorList>
            <person name="Lee M."/>
            <person name="Choi Y.J."/>
            <person name="Farooq A."/>
            <person name="Jeong J.B."/>
            <person name="Jung M.Y."/>
        </authorList>
    </citation>
    <scope>NUCLEOTIDE SEQUENCE</scope>
    <source>
        <strain evidence="2">S8</strain>
    </source>
</reference>
<feature type="transmembrane region" description="Helical" evidence="1">
    <location>
        <begin position="271"/>
        <end position="288"/>
    </location>
</feature>
<name>A0ABT1WPC9_9LACT</name>
<dbReference type="RefSeq" id="WP_256945061.1">
    <property type="nucleotide sequence ID" value="NZ_JANHNZ010000004.1"/>
</dbReference>
<keyword evidence="1" id="KW-0472">Membrane</keyword>
<dbReference type="EMBL" id="JANHNZ010000004">
    <property type="protein sequence ID" value="MCQ9209945.1"/>
    <property type="molecule type" value="Genomic_DNA"/>
</dbReference>
<evidence type="ECO:0008006" key="4">
    <source>
        <dbReference type="Google" id="ProtNLM"/>
    </source>
</evidence>
<feature type="transmembrane region" description="Helical" evidence="1">
    <location>
        <begin position="74"/>
        <end position="93"/>
    </location>
</feature>
<feature type="transmembrane region" description="Helical" evidence="1">
    <location>
        <begin position="99"/>
        <end position="120"/>
    </location>
</feature>
<comment type="caution">
    <text evidence="2">The sequence shown here is derived from an EMBL/GenBank/DDBJ whole genome shotgun (WGS) entry which is preliminary data.</text>
</comment>
<evidence type="ECO:0000313" key="3">
    <source>
        <dbReference type="Proteomes" id="UP001059480"/>
    </source>
</evidence>
<reference evidence="2" key="3">
    <citation type="journal article" date="2023" name="Microbiol. Resour. Announc.">
        <title>Draft Genome Sequence of Granulicatella sp. Strain S8, Isolated from a Marine Fish, Seriola quinqueradiata.</title>
        <authorList>
            <person name="Lee M."/>
            <person name="Farooq A."/>
            <person name="Jeong J.B."/>
            <person name="Jung M.Y."/>
        </authorList>
    </citation>
    <scope>NUCLEOTIDE SEQUENCE</scope>
    <source>
        <strain evidence="2">S8</strain>
    </source>
</reference>
<feature type="transmembrane region" description="Helical" evidence="1">
    <location>
        <begin position="366"/>
        <end position="385"/>
    </location>
</feature>
<feature type="transmembrane region" description="Helical" evidence="1">
    <location>
        <begin position="9"/>
        <end position="28"/>
    </location>
</feature>
<feature type="transmembrane region" description="Helical" evidence="1">
    <location>
        <begin position="208"/>
        <end position="224"/>
    </location>
</feature>
<gene>
    <name evidence="2" type="ORF">NPA36_05205</name>
</gene>
<feature type="transmembrane region" description="Helical" evidence="1">
    <location>
        <begin position="34"/>
        <end position="53"/>
    </location>
</feature>
<sequence length="441" mass="49680">MLEKIEKLLLHLMVIELIIGGGGHLFNISSVSPVSIRIILFALLLVVYGIRVLTNGGILNKEVNTFLKFDYLSISIYLLLFWSVFSAGLGLMYHHPRGLIITDLLRVVYLLTFFPFRYYFDKQLIQKKTIMNYLLWGSLFIAVFTIAIDLLGMIVFRQSYGTYYEFVNQLWGKELFFRPSGGAFYKGHFMMLVGMLVACKDLTSGKKIIPNLALVILGYLSIYLSETRGLILVFAIGIAALTVLDYLGIFFQQGLSSFKNQFLSRKNIQRLAIYMVLIISVPLMYREMTNSRFGAIDFEVGQQTNGEEVVIEDSSVNKRVELFKASKDISLSSPVTFVVGNGYGSKILDRTTGIEMSFVDIQVEQGLVGSLLWLNFLFMPILFLFKYLPLKKIIGQFALPISILLSIFVLTNINPFLNSPIGIGMVIGIAAINSVTLKEKV</sequence>
<feature type="transmembrane region" description="Helical" evidence="1">
    <location>
        <begin position="230"/>
        <end position="251"/>
    </location>
</feature>
<feature type="transmembrane region" description="Helical" evidence="1">
    <location>
        <begin position="132"/>
        <end position="156"/>
    </location>
</feature>
<feature type="transmembrane region" description="Helical" evidence="1">
    <location>
        <begin position="419"/>
        <end position="437"/>
    </location>
</feature>
<accession>A0ABT1WPC9</accession>
<reference evidence="2" key="1">
    <citation type="submission" date="2022-07" db="EMBL/GenBank/DDBJ databases">
        <authorList>
            <person name="Jung M.-Y."/>
            <person name="Lee M."/>
        </authorList>
    </citation>
    <scope>NUCLEOTIDE SEQUENCE</scope>
    <source>
        <strain evidence="2">S8</strain>
    </source>
</reference>